<dbReference type="GO" id="GO:0005509">
    <property type="term" value="F:calcium ion binding"/>
    <property type="evidence" value="ECO:0007669"/>
    <property type="project" value="InterPro"/>
</dbReference>
<dbReference type="Proteomes" id="UP001155241">
    <property type="component" value="Unassembled WGS sequence"/>
</dbReference>
<evidence type="ECO:0000313" key="7">
    <source>
        <dbReference type="Proteomes" id="UP001155241"/>
    </source>
</evidence>
<keyword evidence="1" id="KW-0479">Metal-binding</keyword>
<dbReference type="InterPro" id="IPR018247">
    <property type="entry name" value="EF_Hand_1_Ca_BS"/>
</dbReference>
<evidence type="ECO:0000259" key="5">
    <source>
        <dbReference type="PROSITE" id="PS50222"/>
    </source>
</evidence>
<dbReference type="EMBL" id="JAMXLR010000092">
    <property type="protein sequence ID" value="MCO6047811.1"/>
    <property type="molecule type" value="Genomic_DNA"/>
</dbReference>
<feature type="region of interest" description="Disordered" evidence="3">
    <location>
        <begin position="66"/>
        <end position="99"/>
    </location>
</feature>
<feature type="signal peptide" evidence="4">
    <location>
        <begin position="1"/>
        <end position="22"/>
    </location>
</feature>
<comment type="caution">
    <text evidence="6">The sequence shown here is derived from an EMBL/GenBank/DDBJ whole genome shotgun (WGS) entry which is preliminary data.</text>
</comment>
<dbReference type="Pfam" id="PF13833">
    <property type="entry name" value="EF-hand_8"/>
    <property type="match status" value="1"/>
</dbReference>
<proteinExistence type="predicted"/>
<dbReference type="Gene3D" id="1.10.238.10">
    <property type="entry name" value="EF-hand"/>
    <property type="match status" value="2"/>
</dbReference>
<evidence type="ECO:0000256" key="3">
    <source>
        <dbReference type="SAM" id="MobiDB-lite"/>
    </source>
</evidence>
<evidence type="ECO:0000256" key="1">
    <source>
        <dbReference type="ARBA" id="ARBA00022723"/>
    </source>
</evidence>
<dbReference type="PROSITE" id="PS00018">
    <property type="entry name" value="EF_HAND_1"/>
    <property type="match status" value="4"/>
</dbReference>
<organism evidence="6 7">
    <name type="scientific">Aeoliella straminimaris</name>
    <dbReference type="NCBI Taxonomy" id="2954799"/>
    <lineage>
        <taxon>Bacteria</taxon>
        <taxon>Pseudomonadati</taxon>
        <taxon>Planctomycetota</taxon>
        <taxon>Planctomycetia</taxon>
        <taxon>Pirellulales</taxon>
        <taxon>Lacipirellulaceae</taxon>
        <taxon>Aeoliella</taxon>
    </lineage>
</organism>
<protein>
    <submittedName>
        <fullName evidence="6">EF-hand domain-containing protein</fullName>
    </submittedName>
</protein>
<dbReference type="PROSITE" id="PS50222">
    <property type="entry name" value="EF_HAND_2"/>
    <property type="match status" value="1"/>
</dbReference>
<dbReference type="SMART" id="SM00054">
    <property type="entry name" value="EFh"/>
    <property type="match status" value="3"/>
</dbReference>
<dbReference type="PANTHER" id="PTHR10827:SF98">
    <property type="entry name" value="45 KDA CALCIUM-BINDING PROTEIN"/>
    <property type="match status" value="1"/>
</dbReference>
<name>A0A9X2FJ38_9BACT</name>
<dbReference type="InterPro" id="IPR011992">
    <property type="entry name" value="EF-hand-dom_pair"/>
</dbReference>
<dbReference type="InterPro" id="IPR002048">
    <property type="entry name" value="EF_hand_dom"/>
</dbReference>
<keyword evidence="4" id="KW-0732">Signal</keyword>
<dbReference type="AlphaFoldDB" id="A0A9X2FJ38"/>
<evidence type="ECO:0000256" key="2">
    <source>
        <dbReference type="ARBA" id="ARBA00022737"/>
    </source>
</evidence>
<feature type="chain" id="PRO_5040722525" evidence="4">
    <location>
        <begin position="23"/>
        <end position="277"/>
    </location>
</feature>
<gene>
    <name evidence="6" type="ORF">NG895_28230</name>
</gene>
<keyword evidence="7" id="KW-1185">Reference proteome</keyword>
<accession>A0A9X2FJ38</accession>
<feature type="domain" description="EF-hand" evidence="5">
    <location>
        <begin position="128"/>
        <end position="163"/>
    </location>
</feature>
<keyword evidence="2" id="KW-0677">Repeat</keyword>
<sequence length="277" mass="31428">MVRRWQVLISCIAMLPAACAAAADDVRVADQGLFARLDTTGDGLLTTRELPDNQARLFARLVRQGDSNGDGQLTEKEWRAATRPRRPAKPIEEQQSTEMPGADEIRLLLLKLDVNTDGVLTKEEAPAELKRTFEQIVDGFDRNNDGRINTLELARGGQRLRGLAQRNVRRLDLDVERELKKFDRQQGDQAMRFSNSPRREESMRTRQGALALFELFDTNKDGKLQRDEIPEEGAGRWIRFFRAGDRDGDGQLSQQEYMGLSARALRIRRMMSNTAGE</sequence>
<evidence type="ECO:0000313" key="6">
    <source>
        <dbReference type="EMBL" id="MCO6047811.1"/>
    </source>
</evidence>
<evidence type="ECO:0000256" key="4">
    <source>
        <dbReference type="SAM" id="SignalP"/>
    </source>
</evidence>
<reference evidence="6" key="1">
    <citation type="submission" date="2022-06" db="EMBL/GenBank/DDBJ databases">
        <title>Aeoliella straminimaris, a novel planctomycete from sediments.</title>
        <authorList>
            <person name="Vitorino I.R."/>
            <person name="Lage O.M."/>
        </authorList>
    </citation>
    <scope>NUCLEOTIDE SEQUENCE</scope>
    <source>
        <strain evidence="6">ICT_H6.2</strain>
    </source>
</reference>
<dbReference type="PANTHER" id="PTHR10827">
    <property type="entry name" value="RETICULOCALBIN"/>
    <property type="match status" value="1"/>
</dbReference>
<dbReference type="RefSeq" id="WP_252855918.1">
    <property type="nucleotide sequence ID" value="NZ_JAMXLR010000092.1"/>
</dbReference>
<dbReference type="SUPFAM" id="SSF47473">
    <property type="entry name" value="EF-hand"/>
    <property type="match status" value="2"/>
</dbReference>
<dbReference type="Pfam" id="PF13202">
    <property type="entry name" value="EF-hand_5"/>
    <property type="match status" value="3"/>
</dbReference>